<protein>
    <submittedName>
        <fullName evidence="7">Rhomboid family intramembrane serine protease</fullName>
        <ecNumber evidence="7">3.4.21.105</ecNumber>
    </submittedName>
</protein>
<dbReference type="EMBL" id="JBHSDH010000013">
    <property type="protein sequence ID" value="MFC4292025.1"/>
    <property type="molecule type" value="Genomic_DNA"/>
</dbReference>
<feature type="transmembrane region" description="Helical" evidence="5">
    <location>
        <begin position="123"/>
        <end position="140"/>
    </location>
</feature>
<keyword evidence="4 5" id="KW-0472">Membrane</keyword>
<keyword evidence="7" id="KW-0378">Hydrolase</keyword>
<feature type="transmembrane region" description="Helical" evidence="5">
    <location>
        <begin position="6"/>
        <end position="25"/>
    </location>
</feature>
<evidence type="ECO:0000256" key="1">
    <source>
        <dbReference type="ARBA" id="ARBA00004141"/>
    </source>
</evidence>
<evidence type="ECO:0000256" key="3">
    <source>
        <dbReference type="ARBA" id="ARBA00022989"/>
    </source>
</evidence>
<dbReference type="Gene3D" id="1.20.1540.10">
    <property type="entry name" value="Rhomboid-like"/>
    <property type="match status" value="1"/>
</dbReference>
<proteinExistence type="predicted"/>
<dbReference type="Pfam" id="PF01694">
    <property type="entry name" value="Rhomboid"/>
    <property type="match status" value="1"/>
</dbReference>
<dbReference type="InterPro" id="IPR022764">
    <property type="entry name" value="Peptidase_S54_rhomboid_dom"/>
</dbReference>
<dbReference type="SUPFAM" id="SSF144091">
    <property type="entry name" value="Rhomboid-like"/>
    <property type="match status" value="1"/>
</dbReference>
<evidence type="ECO:0000313" key="7">
    <source>
        <dbReference type="EMBL" id="MFC4292025.1"/>
    </source>
</evidence>
<dbReference type="Proteomes" id="UP001595887">
    <property type="component" value="Unassembled WGS sequence"/>
</dbReference>
<keyword evidence="8" id="KW-1185">Reference proteome</keyword>
<gene>
    <name evidence="7" type="ORF">ACFOWX_06310</name>
</gene>
<feature type="transmembrane region" description="Helical" evidence="5">
    <location>
        <begin position="96"/>
        <end position="117"/>
    </location>
</feature>
<accession>A0ABV8RGL5</accession>
<evidence type="ECO:0000313" key="8">
    <source>
        <dbReference type="Proteomes" id="UP001595887"/>
    </source>
</evidence>
<comment type="caution">
    <text evidence="7">The sequence shown here is derived from an EMBL/GenBank/DDBJ whole genome shotgun (WGS) entry which is preliminary data.</text>
</comment>
<keyword evidence="3 5" id="KW-1133">Transmembrane helix</keyword>
<evidence type="ECO:0000256" key="5">
    <source>
        <dbReference type="SAM" id="Phobius"/>
    </source>
</evidence>
<evidence type="ECO:0000256" key="2">
    <source>
        <dbReference type="ARBA" id="ARBA00022692"/>
    </source>
</evidence>
<name>A0ABV8RGL5_9SPHN</name>
<keyword evidence="7" id="KW-0645">Protease</keyword>
<dbReference type="GO" id="GO:0006508">
    <property type="term" value="P:proteolysis"/>
    <property type="evidence" value="ECO:0007669"/>
    <property type="project" value="UniProtKB-KW"/>
</dbReference>
<dbReference type="EC" id="3.4.21.105" evidence="7"/>
<organism evidence="7 8">
    <name type="scientific">Sphingorhabdus arenilitoris</name>
    <dbReference type="NCBI Taxonomy" id="1490041"/>
    <lineage>
        <taxon>Bacteria</taxon>
        <taxon>Pseudomonadati</taxon>
        <taxon>Pseudomonadota</taxon>
        <taxon>Alphaproteobacteria</taxon>
        <taxon>Sphingomonadales</taxon>
        <taxon>Sphingomonadaceae</taxon>
        <taxon>Sphingorhabdus</taxon>
    </lineage>
</organism>
<feature type="transmembrane region" description="Helical" evidence="5">
    <location>
        <begin position="182"/>
        <end position="200"/>
    </location>
</feature>
<sequence>MKLKPATTALVLINVLVALIGLWPGAMNVMLPAAAFIPARIFGSAAMFGEAATLIPVWLTPFTASFIHLGWFDLLWPFLLLLLLGNALEMSIGSRAIVILYFGGALSSAVALTVVAGGSAEPFTGSFNAVSAIIGCYLMLQTPLVQQYWMNLSGRNSRLLQLTALWFVINIAWNLYMPWDQIVPLVASAMAAFIFGCLAAEPLHRWYKRTA</sequence>
<feature type="transmembrane region" description="Helical" evidence="5">
    <location>
        <begin position="65"/>
        <end position="84"/>
    </location>
</feature>
<evidence type="ECO:0000259" key="6">
    <source>
        <dbReference type="Pfam" id="PF01694"/>
    </source>
</evidence>
<dbReference type="InterPro" id="IPR035952">
    <property type="entry name" value="Rhomboid-like_sf"/>
</dbReference>
<keyword evidence="2 5" id="KW-0812">Transmembrane</keyword>
<evidence type="ECO:0000256" key="4">
    <source>
        <dbReference type="ARBA" id="ARBA00023136"/>
    </source>
</evidence>
<comment type="subcellular location">
    <subcellularLocation>
        <location evidence="1">Membrane</location>
        <topology evidence="1">Multi-pass membrane protein</topology>
    </subcellularLocation>
</comment>
<dbReference type="RefSeq" id="WP_381422366.1">
    <property type="nucleotide sequence ID" value="NZ_JBHSDH010000013.1"/>
</dbReference>
<feature type="transmembrane region" description="Helical" evidence="5">
    <location>
        <begin position="160"/>
        <end position="176"/>
    </location>
</feature>
<reference evidence="8" key="1">
    <citation type="journal article" date="2019" name="Int. J. Syst. Evol. Microbiol.">
        <title>The Global Catalogue of Microorganisms (GCM) 10K type strain sequencing project: providing services to taxonomists for standard genome sequencing and annotation.</title>
        <authorList>
            <consortium name="The Broad Institute Genomics Platform"/>
            <consortium name="The Broad Institute Genome Sequencing Center for Infectious Disease"/>
            <person name="Wu L."/>
            <person name="Ma J."/>
        </authorList>
    </citation>
    <scope>NUCLEOTIDE SEQUENCE [LARGE SCALE GENOMIC DNA]</scope>
    <source>
        <strain evidence="8">CECT 8531</strain>
    </source>
</reference>
<dbReference type="GO" id="GO:0008233">
    <property type="term" value="F:peptidase activity"/>
    <property type="evidence" value="ECO:0007669"/>
    <property type="project" value="UniProtKB-KW"/>
</dbReference>
<feature type="domain" description="Peptidase S54 rhomboid" evidence="6">
    <location>
        <begin position="59"/>
        <end position="198"/>
    </location>
</feature>